<dbReference type="EC" id="3.4.19.12" evidence="16"/>
<evidence type="ECO:0000256" key="15">
    <source>
        <dbReference type="ARBA" id="ARBA00023212"/>
    </source>
</evidence>
<dbReference type="InterPro" id="IPR050185">
    <property type="entry name" value="Ub_carboxyl-term_hydrolase"/>
</dbReference>
<dbReference type="SMART" id="SM00695">
    <property type="entry name" value="DUSP"/>
    <property type="match status" value="2"/>
</dbReference>
<evidence type="ECO:0000256" key="14">
    <source>
        <dbReference type="ARBA" id="ARBA00022833"/>
    </source>
</evidence>
<dbReference type="PROSITE" id="PS00973">
    <property type="entry name" value="USP_2"/>
    <property type="match status" value="1"/>
</dbReference>
<dbReference type="InterPro" id="IPR006615">
    <property type="entry name" value="Pept_C19_DUSP"/>
</dbReference>
<evidence type="ECO:0000313" key="20">
    <source>
        <dbReference type="Ensembl" id="ENSOTSP00005036790.2"/>
    </source>
</evidence>
<dbReference type="PROSITE" id="PS51283">
    <property type="entry name" value="DUSP"/>
    <property type="match status" value="2"/>
</dbReference>
<dbReference type="CDD" id="cd02674">
    <property type="entry name" value="Peptidase_C19R"/>
    <property type="match status" value="1"/>
</dbReference>
<keyword evidence="8" id="KW-0479">Metal-binding</keyword>
<comment type="catalytic activity">
    <reaction evidence="1 16">
        <text>Thiol-dependent hydrolysis of ester, thioester, amide, peptide and isopeptide bonds formed by the C-terminal Gly of ubiquitin (a 76-residue protein attached to proteins as an intracellular targeting signal).</text>
        <dbReference type="EC" id="3.4.19.12"/>
    </reaction>
</comment>
<keyword evidence="13 16" id="KW-0788">Thiol protease</keyword>
<dbReference type="GO" id="GO:0005813">
    <property type="term" value="C:centrosome"/>
    <property type="evidence" value="ECO:0007669"/>
    <property type="project" value="UniProtKB-SubCell"/>
</dbReference>
<dbReference type="Pfam" id="PF00443">
    <property type="entry name" value="UCH"/>
    <property type="match status" value="1"/>
</dbReference>
<keyword evidence="12 16" id="KW-0378">Hydrolase</keyword>
<evidence type="ECO:0000256" key="9">
    <source>
        <dbReference type="ARBA" id="ARBA00022737"/>
    </source>
</evidence>
<dbReference type="Gene3D" id="3.90.70.10">
    <property type="entry name" value="Cysteine proteinases"/>
    <property type="match status" value="2"/>
</dbReference>
<evidence type="ECO:0000256" key="6">
    <source>
        <dbReference type="ARBA" id="ARBA00022583"/>
    </source>
</evidence>
<dbReference type="InterPro" id="IPR035927">
    <property type="entry name" value="DUSP-like_sf"/>
</dbReference>
<dbReference type="GO" id="GO:0006897">
    <property type="term" value="P:endocytosis"/>
    <property type="evidence" value="ECO:0007669"/>
    <property type="project" value="UniProtKB-KW"/>
</dbReference>
<dbReference type="PROSITE" id="PS50235">
    <property type="entry name" value="USP_3"/>
    <property type="match status" value="1"/>
</dbReference>
<dbReference type="GO" id="GO:0008270">
    <property type="term" value="F:zinc ion binding"/>
    <property type="evidence" value="ECO:0007669"/>
    <property type="project" value="UniProtKB-KW"/>
</dbReference>
<dbReference type="GO" id="GO:0004843">
    <property type="term" value="F:cysteine-type deubiquitinase activity"/>
    <property type="evidence" value="ECO:0007669"/>
    <property type="project" value="UniProtKB-UniRule"/>
</dbReference>
<accession>A0A8C8LRQ3</accession>
<evidence type="ECO:0000256" key="8">
    <source>
        <dbReference type="ARBA" id="ARBA00022723"/>
    </source>
</evidence>
<keyword evidence="9" id="KW-0677">Repeat</keyword>
<feature type="domain" description="DUSP" evidence="19">
    <location>
        <begin position="608"/>
        <end position="701"/>
    </location>
</feature>
<feature type="compositionally biased region" description="Low complexity" evidence="17">
    <location>
        <begin position="331"/>
        <end position="346"/>
    </location>
</feature>
<keyword evidence="11 16" id="KW-0833">Ubl conjugation pathway</keyword>
<dbReference type="InterPro" id="IPR028889">
    <property type="entry name" value="USP"/>
</dbReference>
<dbReference type="InterPro" id="IPR018200">
    <property type="entry name" value="USP_CS"/>
</dbReference>
<keyword evidence="21" id="KW-1185">Reference proteome</keyword>
<evidence type="ECO:0000256" key="5">
    <source>
        <dbReference type="ARBA" id="ARBA00022490"/>
    </source>
</evidence>
<dbReference type="GO" id="GO:0048471">
    <property type="term" value="C:perinuclear region of cytoplasm"/>
    <property type="evidence" value="ECO:0007669"/>
    <property type="project" value="UniProtKB-SubCell"/>
</dbReference>
<feature type="domain" description="USP" evidence="18">
    <location>
        <begin position="114"/>
        <end position="606"/>
    </location>
</feature>
<evidence type="ECO:0000256" key="11">
    <source>
        <dbReference type="ARBA" id="ARBA00022786"/>
    </source>
</evidence>
<dbReference type="InterPro" id="IPR001394">
    <property type="entry name" value="Peptidase_C19_UCH"/>
</dbReference>
<evidence type="ECO:0000256" key="3">
    <source>
        <dbReference type="ARBA" id="ARBA00004556"/>
    </source>
</evidence>
<keyword evidence="7 16" id="KW-0645">Protease</keyword>
<evidence type="ECO:0000256" key="1">
    <source>
        <dbReference type="ARBA" id="ARBA00000707"/>
    </source>
</evidence>
<dbReference type="InterPro" id="IPR038765">
    <property type="entry name" value="Papain-like_cys_pep_sf"/>
</dbReference>
<dbReference type="FunFam" id="3.30.2230.10:FF:000001">
    <property type="entry name" value="Ubiquitinyl hydrolase 1"/>
    <property type="match status" value="1"/>
</dbReference>
<evidence type="ECO:0000259" key="18">
    <source>
        <dbReference type="PROSITE" id="PS50235"/>
    </source>
</evidence>
<dbReference type="SUPFAM" id="SSF143791">
    <property type="entry name" value="DUSP-like"/>
    <property type="match status" value="2"/>
</dbReference>
<keyword evidence="6" id="KW-0254">Endocytosis</keyword>
<evidence type="ECO:0000256" key="13">
    <source>
        <dbReference type="ARBA" id="ARBA00022807"/>
    </source>
</evidence>
<comment type="similarity">
    <text evidence="4">Belongs to the peptidase C19 family. USP20/USP33 subfamily.</text>
</comment>
<dbReference type="Ensembl" id="ENSOTST00005040016.2">
    <property type="protein sequence ID" value="ENSOTSP00005036790.2"/>
    <property type="gene ID" value="ENSOTSG00005028052.2"/>
</dbReference>
<dbReference type="PROSITE" id="PS00972">
    <property type="entry name" value="USP_1"/>
    <property type="match status" value="1"/>
</dbReference>
<keyword evidence="14" id="KW-0862">Zinc</keyword>
<feature type="region of interest" description="Disordered" evidence="17">
    <location>
        <begin position="218"/>
        <end position="346"/>
    </location>
</feature>
<protein>
    <recommendedName>
        <fullName evidence="16">Ubiquitin carboxyl-terminal hydrolase</fullName>
        <ecNumber evidence="16">3.4.19.12</ecNumber>
    </recommendedName>
</protein>
<dbReference type="GeneTree" id="ENSGT00940000158829"/>
<dbReference type="GO" id="GO:0006508">
    <property type="term" value="P:proteolysis"/>
    <property type="evidence" value="ECO:0007669"/>
    <property type="project" value="UniProtKB-KW"/>
</dbReference>
<dbReference type="PANTHER" id="PTHR21646">
    <property type="entry name" value="UBIQUITIN CARBOXYL-TERMINAL HYDROLASE"/>
    <property type="match status" value="1"/>
</dbReference>
<evidence type="ECO:0000256" key="17">
    <source>
        <dbReference type="SAM" id="MobiDB-lite"/>
    </source>
</evidence>
<evidence type="ECO:0000256" key="10">
    <source>
        <dbReference type="ARBA" id="ARBA00022771"/>
    </source>
</evidence>
<name>A0A8C8LRQ3_ONCTS</name>
<comment type="subcellular location">
    <subcellularLocation>
        <location evidence="2">Cytoplasm</location>
        <location evidence="2">Cytoskeleton</location>
        <location evidence="2">Microtubule organizing center</location>
        <location evidence="2">Centrosome</location>
    </subcellularLocation>
    <subcellularLocation>
        <location evidence="3">Cytoplasm</location>
        <location evidence="3">Perinuclear region</location>
    </subcellularLocation>
</comment>
<keyword evidence="5" id="KW-0963">Cytoplasm</keyword>
<dbReference type="AlphaFoldDB" id="A0A8C8LRQ3"/>
<evidence type="ECO:0000256" key="16">
    <source>
        <dbReference type="RuleBase" id="RU366025"/>
    </source>
</evidence>
<feature type="domain" description="DUSP" evidence="19">
    <location>
        <begin position="710"/>
        <end position="812"/>
    </location>
</feature>
<dbReference type="Proteomes" id="UP000694402">
    <property type="component" value="Unassembled WGS sequence"/>
</dbReference>
<reference evidence="20" key="2">
    <citation type="submission" date="2025-09" db="UniProtKB">
        <authorList>
            <consortium name="Ensembl"/>
        </authorList>
    </citation>
    <scope>IDENTIFICATION</scope>
</reference>
<keyword evidence="10" id="KW-0863">Zinc-finger</keyword>
<evidence type="ECO:0000313" key="21">
    <source>
        <dbReference type="Proteomes" id="UP000694402"/>
    </source>
</evidence>
<feature type="compositionally biased region" description="Basic and acidic residues" evidence="17">
    <location>
        <begin position="277"/>
        <end position="287"/>
    </location>
</feature>
<evidence type="ECO:0000256" key="12">
    <source>
        <dbReference type="ARBA" id="ARBA00022801"/>
    </source>
</evidence>
<dbReference type="Pfam" id="PF06337">
    <property type="entry name" value="DUSP"/>
    <property type="match status" value="2"/>
</dbReference>
<keyword evidence="15" id="KW-0206">Cytoskeleton</keyword>
<evidence type="ECO:0000256" key="4">
    <source>
        <dbReference type="ARBA" id="ARBA00008269"/>
    </source>
</evidence>
<reference evidence="20" key="1">
    <citation type="submission" date="2025-08" db="UniProtKB">
        <authorList>
            <consortium name="Ensembl"/>
        </authorList>
    </citation>
    <scope>IDENTIFICATION</scope>
</reference>
<evidence type="ECO:0000259" key="19">
    <source>
        <dbReference type="PROSITE" id="PS51283"/>
    </source>
</evidence>
<dbReference type="FunFam" id="3.30.2230.10:FF:000002">
    <property type="entry name" value="Ubiquitinyl hydrolase 1"/>
    <property type="match status" value="1"/>
</dbReference>
<evidence type="ECO:0000256" key="7">
    <source>
        <dbReference type="ARBA" id="ARBA00022670"/>
    </source>
</evidence>
<proteinExistence type="inferred from homology"/>
<organism evidence="20 21">
    <name type="scientific">Oncorhynchus tshawytscha</name>
    <name type="common">Chinook salmon</name>
    <name type="synonym">Salmo tshawytscha</name>
    <dbReference type="NCBI Taxonomy" id="74940"/>
    <lineage>
        <taxon>Eukaryota</taxon>
        <taxon>Metazoa</taxon>
        <taxon>Chordata</taxon>
        <taxon>Craniata</taxon>
        <taxon>Vertebrata</taxon>
        <taxon>Euteleostomi</taxon>
        <taxon>Actinopterygii</taxon>
        <taxon>Neopterygii</taxon>
        <taxon>Teleostei</taxon>
        <taxon>Protacanthopterygii</taxon>
        <taxon>Salmoniformes</taxon>
        <taxon>Salmonidae</taxon>
        <taxon>Salmoninae</taxon>
        <taxon>Oncorhynchus</taxon>
    </lineage>
</organism>
<gene>
    <name evidence="20" type="primary">USP20</name>
</gene>
<dbReference type="SUPFAM" id="SSF54001">
    <property type="entry name" value="Cysteine proteinases"/>
    <property type="match status" value="1"/>
</dbReference>
<evidence type="ECO:0000256" key="2">
    <source>
        <dbReference type="ARBA" id="ARBA00004300"/>
    </source>
</evidence>
<dbReference type="Gene3D" id="3.30.2230.10">
    <property type="entry name" value="DUSP-like"/>
    <property type="match status" value="2"/>
</dbReference>
<dbReference type="PANTHER" id="PTHR21646:SF13">
    <property type="entry name" value="UBIQUITIN CARBOXYL-TERMINAL HYDROLASE 20"/>
    <property type="match status" value="1"/>
</dbReference>
<dbReference type="GO" id="GO:0016579">
    <property type="term" value="P:protein deubiquitination"/>
    <property type="evidence" value="ECO:0007669"/>
    <property type="project" value="InterPro"/>
</dbReference>
<feature type="compositionally biased region" description="Basic and acidic residues" evidence="17">
    <location>
        <begin position="229"/>
        <end position="241"/>
    </location>
</feature>
<sequence length="833" mass="93574">MSFLESMQQRFSKLSVCVCVCVCVCSSPKANKHNLTVNLTTFRIWCYVCEREVFLEQRPAVVPAMSATHTPHHCKDAVHQPVSHHHPLKAVPIAVAEEEWSESEEDVLKPRGLTGMKNIGNSCYMNAALQALSNCPPLTQFFLDCSGLVRTDKKPALCKSYQKLISELWHKKRPSYVVPTSLSQGIKLVNPMFRGYAQQDTQEFLRCLMDQLHEELKEPQAECGGGGEGDERRDGGDRSPSEDEFLSCDSGASSDRGEGGGLGEPELLIQDECGPISEKERLKEKRVLGSPLHRGSQEMDEDADVDTTVAEEGGLERGAEEEEGTPPSPRPQSQTQGQTQSNSTPGTGLVMVEVEHKKIYVSKQKQSHYRSVISDIFDGSILSLVQCLTCDRVSCVSLETFQDLSLPIPGKEDLAKLHSSIHQNLPAKTGVSLDVYGSQGWITYIMDSIRSWFWGPMVTLEDCLAAFFAADELKGDNMYSCERCKKLRNGVKYCKVLRLPEILCIHLKRFRHEVMYSFKINSHVAFPLEGLELRPFLAKDSPSQVTTYDLLSVICHHGTAGSGHYIAYCQNVINGQWYEFDDQYVTEVHETVVQNAEAYVLFYRKSSEESVRERQKVVDLASMKEPSLLQFYISREWLNKFNTFTEPGPISNHTFLCQHGGIPPNKYHYIDDLVVILPQNVWEYLYNSFGGGPAVNHLYVCAICQVELEALAKRRKVEIDTFIRLNKEFQAEEAPTVILCISMQWFREWESFVKGKDNEPPGPIDNSKIGVMKGGHVQLKQGADYGQISEETWQYLLGIYSGGPEIAVRQTVPATNTDGLHGERKIEAETRAL</sequence>